<dbReference type="PANTHER" id="PTHR47472">
    <property type="entry name" value="PROPIONYL-COA CARBOXYLASE"/>
    <property type="match status" value="1"/>
</dbReference>
<evidence type="ECO:0000313" key="3">
    <source>
        <dbReference type="Proteomes" id="UP001168694"/>
    </source>
</evidence>
<protein>
    <submittedName>
        <fullName evidence="2">Acyclic terpene utilization AtuA family protein</fullName>
    </submittedName>
</protein>
<keyword evidence="3" id="KW-1185">Reference proteome</keyword>
<dbReference type="Pfam" id="PF07287">
    <property type="entry name" value="AtuA"/>
    <property type="match status" value="1"/>
</dbReference>
<dbReference type="InterPro" id="IPR010839">
    <property type="entry name" value="AtuA_N"/>
</dbReference>
<dbReference type="EMBL" id="JAUHLN010000003">
    <property type="protein sequence ID" value="MDN4074377.1"/>
    <property type="molecule type" value="Genomic_DNA"/>
</dbReference>
<dbReference type="RefSeq" id="WP_290400510.1">
    <property type="nucleotide sequence ID" value="NZ_JAUHLN010000003.1"/>
</dbReference>
<evidence type="ECO:0000313" key="2">
    <source>
        <dbReference type="EMBL" id="MDN4074377.1"/>
    </source>
</evidence>
<sequence length="450" mass="48742">MRTIRIGAGAGYAGDRIEPAVELMKNGRLDYIIFECLAERTIALAQQEKLKDTEKGFNPLLEYRMDKILPLCAKNPIKVITNMGAANPVSAAKAIKAMAQERGIRGLKIAAVTGDDVYSNIGQYLELTVMETGKKLKEIQTSIISANAYIGMEGIVRALKENADIVITGRVSDPSLTVGPLMHEFGWEPADYERLGKATAAGHLLECGAQVTGGYFADPGYKEVEGLWNVGFPITEINENGDITLSKLPEAGGVVSTATVKEQIVYEIHDPAMYLTPDVIADFSQIEVDETSPDHVLVTGATGTRKSGFYKTSVGYQDGYIVEAEISYGGSGCFHRAKLAEEIIRKRIEHSNIHMKDFTIDFIGVSSLYGESISKSLNPNNLPSEVRLRIAARTSEQKDALAIGQEVEALYTNGPAGGGGVRVNIEDIVSIASILIPESDIHIDVLCEEV</sequence>
<comment type="caution">
    <text evidence="2">The sequence shown here is derived from an EMBL/GenBank/DDBJ whole genome shotgun (WGS) entry which is preliminary data.</text>
</comment>
<dbReference type="Proteomes" id="UP001168694">
    <property type="component" value="Unassembled WGS sequence"/>
</dbReference>
<accession>A0ABT8E917</accession>
<reference evidence="2" key="1">
    <citation type="submission" date="2023-06" db="EMBL/GenBank/DDBJ databases">
        <title>Draft Genome Sequences of Representative Paenibacillus Polymyxa, Bacillus cereus, Fictibacillus sp., and Brevibacillus agri Strains Isolated from Amazonian Dark Earth.</title>
        <authorList>
            <person name="Pellegrinetti T.A."/>
            <person name="Cunha I.C.M."/>
            <person name="Chaves M.G."/>
            <person name="Freitas A.S."/>
            <person name="Silva A.V.R."/>
            <person name="Tsai S.M."/>
            <person name="Mendes L.W."/>
        </authorList>
    </citation>
    <scope>NUCLEOTIDE SEQUENCE</scope>
    <source>
        <strain evidence="2">CENA-BCM004</strain>
    </source>
</reference>
<proteinExistence type="predicted"/>
<name>A0ABT8E917_9BACL</name>
<feature type="domain" description="Acyclic terpene utilisation N-terminal" evidence="1">
    <location>
        <begin position="4"/>
        <end position="445"/>
    </location>
</feature>
<dbReference type="PANTHER" id="PTHR47472:SF1">
    <property type="entry name" value="DUF1446-DOMAIN-CONTAINING PROTEIN"/>
    <property type="match status" value="1"/>
</dbReference>
<organism evidence="2 3">
    <name type="scientific">Fictibacillus terranigra</name>
    <dbReference type="NCBI Taxonomy" id="3058424"/>
    <lineage>
        <taxon>Bacteria</taxon>
        <taxon>Bacillati</taxon>
        <taxon>Bacillota</taxon>
        <taxon>Bacilli</taxon>
        <taxon>Bacillales</taxon>
        <taxon>Fictibacillaceae</taxon>
        <taxon>Fictibacillus</taxon>
    </lineage>
</organism>
<gene>
    <name evidence="2" type="ORF">QYF49_15435</name>
</gene>
<evidence type="ECO:0000259" key="1">
    <source>
        <dbReference type="Pfam" id="PF07287"/>
    </source>
</evidence>